<gene>
    <name evidence="2" type="ORF">RHGRI_036650</name>
</gene>
<dbReference type="Proteomes" id="UP000823749">
    <property type="component" value="Chromosome 13"/>
</dbReference>
<dbReference type="AlphaFoldDB" id="A0AAV6HP99"/>
<evidence type="ECO:0000313" key="3">
    <source>
        <dbReference type="Proteomes" id="UP000823749"/>
    </source>
</evidence>
<dbReference type="EMBL" id="JACTNZ010000013">
    <property type="protein sequence ID" value="KAG5515673.1"/>
    <property type="molecule type" value="Genomic_DNA"/>
</dbReference>
<sequence length="148" mass="16490">MPEIEPIPLDDDIAIEDISKDKNVGKQSASSSETSAQPRAHRKRGRDTYDEESGIKTISEKLGQVADAITRLICDRLNVQALPDEVMKIKPASSSDEVMKMKGFDEASLGSDFDWRGIVGNGNWPLRYSVWIELTGPFAELIVWKIIL</sequence>
<accession>A0AAV6HP99</accession>
<proteinExistence type="predicted"/>
<comment type="caution">
    <text evidence="2">The sequence shown here is derived from an EMBL/GenBank/DDBJ whole genome shotgun (WGS) entry which is preliminary data.</text>
</comment>
<protein>
    <submittedName>
        <fullName evidence="2">Uncharacterized protein</fullName>
    </submittedName>
</protein>
<keyword evidence="3" id="KW-1185">Reference proteome</keyword>
<evidence type="ECO:0000256" key="1">
    <source>
        <dbReference type="SAM" id="MobiDB-lite"/>
    </source>
</evidence>
<name>A0AAV6HP99_9ERIC</name>
<feature type="region of interest" description="Disordered" evidence="1">
    <location>
        <begin position="1"/>
        <end position="53"/>
    </location>
</feature>
<feature type="compositionally biased region" description="Polar residues" evidence="1">
    <location>
        <begin position="25"/>
        <end position="37"/>
    </location>
</feature>
<evidence type="ECO:0000313" key="2">
    <source>
        <dbReference type="EMBL" id="KAG5515673.1"/>
    </source>
</evidence>
<organism evidence="2 3">
    <name type="scientific">Rhododendron griersonianum</name>
    <dbReference type="NCBI Taxonomy" id="479676"/>
    <lineage>
        <taxon>Eukaryota</taxon>
        <taxon>Viridiplantae</taxon>
        <taxon>Streptophyta</taxon>
        <taxon>Embryophyta</taxon>
        <taxon>Tracheophyta</taxon>
        <taxon>Spermatophyta</taxon>
        <taxon>Magnoliopsida</taxon>
        <taxon>eudicotyledons</taxon>
        <taxon>Gunneridae</taxon>
        <taxon>Pentapetalae</taxon>
        <taxon>asterids</taxon>
        <taxon>Ericales</taxon>
        <taxon>Ericaceae</taxon>
        <taxon>Ericoideae</taxon>
        <taxon>Rhodoreae</taxon>
        <taxon>Rhododendron</taxon>
    </lineage>
</organism>
<reference evidence="2 3" key="1">
    <citation type="submission" date="2020-08" db="EMBL/GenBank/DDBJ databases">
        <title>Plant Genome Project.</title>
        <authorList>
            <person name="Zhang R.-G."/>
        </authorList>
    </citation>
    <scope>NUCLEOTIDE SEQUENCE [LARGE SCALE GENOMIC DNA]</scope>
    <source>
        <strain evidence="2">WSP0</strain>
        <tissue evidence="2">Leaf</tissue>
    </source>
</reference>